<dbReference type="AlphaFoldDB" id="A0A291QWL6"/>
<feature type="domain" description="FRG" evidence="1">
    <location>
        <begin position="22"/>
        <end position="134"/>
    </location>
</feature>
<sequence>METIKIDSLEKLIELVTTGEFGCGHVVFRGVTDAKNHKLVPSVGRIDESILCGLSIAEYERETLNRFKLRANSEINPQPKDDWEWLALAQHHGLPTRLLDWTSSPLIALYFATKPEFQNDGSLKKCNDNGGAIFAFHTCSYLDTSCLAPPTDFTEFGLFYPPHITRRITGQFGLFSIQADPTKELNEEIDENEGNWIKKIEFSCETAQQIQKQLYLLGIRHETVFPDLDGFTFDLKVKFNVTSCHTVKNLCW</sequence>
<dbReference type="Proteomes" id="UP000220133">
    <property type="component" value="Chromosome"/>
</dbReference>
<proteinExistence type="predicted"/>
<dbReference type="RefSeq" id="WP_098194627.1">
    <property type="nucleotide sequence ID" value="NZ_CP023777.1"/>
</dbReference>
<dbReference type="KEGG" id="cbae:COR50_14380"/>
<dbReference type="OrthoDB" id="9816036at2"/>
<evidence type="ECO:0000259" key="1">
    <source>
        <dbReference type="SMART" id="SM00901"/>
    </source>
</evidence>
<reference evidence="2 3" key="1">
    <citation type="submission" date="2017-10" db="EMBL/GenBank/DDBJ databases">
        <title>Paenichitinophaga pekingensis gen. nov., sp. nov., isolated from activated sludge.</title>
        <authorList>
            <person name="Jin D."/>
            <person name="Kong X."/>
            <person name="Deng Y."/>
            <person name="Bai Z."/>
        </authorList>
    </citation>
    <scope>NUCLEOTIDE SEQUENCE [LARGE SCALE GENOMIC DNA]</scope>
    <source>
        <strain evidence="2 3">13</strain>
    </source>
</reference>
<dbReference type="Pfam" id="PF08867">
    <property type="entry name" value="FRG"/>
    <property type="match status" value="1"/>
</dbReference>
<name>A0A291QWL6_9BACT</name>
<keyword evidence="3" id="KW-1185">Reference proteome</keyword>
<accession>A0A291QWL6</accession>
<dbReference type="EMBL" id="CP023777">
    <property type="protein sequence ID" value="ATL48253.1"/>
    <property type="molecule type" value="Genomic_DNA"/>
</dbReference>
<gene>
    <name evidence="2" type="ORF">COR50_14380</name>
</gene>
<evidence type="ECO:0000313" key="3">
    <source>
        <dbReference type="Proteomes" id="UP000220133"/>
    </source>
</evidence>
<organism evidence="2 3">
    <name type="scientific">Chitinophaga caeni</name>
    <dbReference type="NCBI Taxonomy" id="2029983"/>
    <lineage>
        <taxon>Bacteria</taxon>
        <taxon>Pseudomonadati</taxon>
        <taxon>Bacteroidota</taxon>
        <taxon>Chitinophagia</taxon>
        <taxon>Chitinophagales</taxon>
        <taxon>Chitinophagaceae</taxon>
        <taxon>Chitinophaga</taxon>
    </lineage>
</organism>
<dbReference type="InterPro" id="IPR014966">
    <property type="entry name" value="FRG-dom"/>
</dbReference>
<evidence type="ECO:0000313" key="2">
    <source>
        <dbReference type="EMBL" id="ATL48253.1"/>
    </source>
</evidence>
<protein>
    <recommendedName>
        <fullName evidence="1">FRG domain-containing protein</fullName>
    </recommendedName>
</protein>
<dbReference type="SMART" id="SM00901">
    <property type="entry name" value="FRG"/>
    <property type="match status" value="1"/>
</dbReference>